<name>F4KSH1_HALH1</name>
<feature type="domain" description="Pseudouridine synthase RsuA/RluA-like" evidence="4">
    <location>
        <begin position="14"/>
        <end position="160"/>
    </location>
</feature>
<dbReference type="InterPro" id="IPR006224">
    <property type="entry name" value="PsdUridine_synth_RluA-like_CS"/>
</dbReference>
<dbReference type="InterPro" id="IPR050188">
    <property type="entry name" value="RluA_PseudoU_synthase"/>
</dbReference>
<dbReference type="EC" id="5.4.99.-" evidence="3"/>
<protein>
    <recommendedName>
        <fullName evidence="3">Pseudouridine synthase</fullName>
        <ecNumber evidence="3">5.4.99.-</ecNumber>
    </recommendedName>
</protein>
<comment type="catalytic activity">
    <reaction evidence="3">
        <text>a uridine in RNA = a pseudouridine in RNA</text>
        <dbReference type="Rhea" id="RHEA:48348"/>
        <dbReference type="Rhea" id="RHEA-COMP:12068"/>
        <dbReference type="Rhea" id="RHEA-COMP:12069"/>
        <dbReference type="ChEBI" id="CHEBI:65314"/>
        <dbReference type="ChEBI" id="CHEBI:65315"/>
    </reaction>
</comment>
<dbReference type="GO" id="GO:0009982">
    <property type="term" value="F:pseudouridine synthase activity"/>
    <property type="evidence" value="ECO:0007669"/>
    <property type="project" value="InterPro"/>
</dbReference>
<dbReference type="GO" id="GO:0003723">
    <property type="term" value="F:RNA binding"/>
    <property type="evidence" value="ECO:0007669"/>
    <property type="project" value="InterPro"/>
</dbReference>
<dbReference type="HOGENOM" id="CLU_016902_11_3_10"/>
<evidence type="ECO:0000259" key="4">
    <source>
        <dbReference type="Pfam" id="PF00849"/>
    </source>
</evidence>
<dbReference type="STRING" id="760192.Halhy_6506"/>
<dbReference type="NCBIfam" id="TIGR00005">
    <property type="entry name" value="rluA_subfam"/>
    <property type="match status" value="1"/>
</dbReference>
<dbReference type="CDD" id="cd02869">
    <property type="entry name" value="PseudoU_synth_RluA_like"/>
    <property type="match status" value="1"/>
</dbReference>
<dbReference type="GO" id="GO:0140098">
    <property type="term" value="F:catalytic activity, acting on RNA"/>
    <property type="evidence" value="ECO:0007669"/>
    <property type="project" value="UniProtKB-ARBA"/>
</dbReference>
<reference key="2">
    <citation type="submission" date="2011-04" db="EMBL/GenBank/DDBJ databases">
        <title>Complete sequence of chromosome of Haliscomenobacter hydrossis DSM 1100.</title>
        <authorList>
            <consortium name="US DOE Joint Genome Institute (JGI-PGF)"/>
            <person name="Lucas S."/>
            <person name="Han J."/>
            <person name="Lapidus A."/>
            <person name="Bruce D."/>
            <person name="Goodwin L."/>
            <person name="Pitluck S."/>
            <person name="Peters L."/>
            <person name="Kyrpides N."/>
            <person name="Mavromatis K."/>
            <person name="Ivanova N."/>
            <person name="Ovchinnikova G."/>
            <person name="Pagani I."/>
            <person name="Daligault H."/>
            <person name="Detter J.C."/>
            <person name="Han C."/>
            <person name="Land M."/>
            <person name="Hauser L."/>
            <person name="Markowitz V."/>
            <person name="Cheng J.-F."/>
            <person name="Hugenholtz P."/>
            <person name="Woyke T."/>
            <person name="Wu D."/>
            <person name="Verbarg S."/>
            <person name="Frueling A."/>
            <person name="Brambilla E."/>
            <person name="Klenk H.-P."/>
            <person name="Eisen J.A."/>
        </authorList>
    </citation>
    <scope>NUCLEOTIDE SEQUENCE</scope>
    <source>
        <strain>DSM 1100</strain>
    </source>
</reference>
<sequence length="243" mass="27551">MKAHPLKIIHVDEHIIVCEKPSGLLSIPDRFDQEKPNLYHLLEAQYGQVWIVHRIDRETSGILVFARNEDAHRALNQQFLDRSVEKIYLALVEGRPMPPTGEINKAIAPHPSIAGKMITSGKGKSALTLYKVVDTYKAYALVEADIKTGRTHQIRVHFASIGHPLAVDPVYGKRAAFFLSEIKTHRFNLKKDQDEEQALVSRLTLHAHKLTLDHPATGERMAFTCELPKDFRALLSQLDKWGR</sequence>
<evidence type="ECO:0000256" key="2">
    <source>
        <dbReference type="PIRSR" id="PIRSR606225-1"/>
    </source>
</evidence>
<dbReference type="Proteomes" id="UP000008461">
    <property type="component" value="Chromosome"/>
</dbReference>
<feature type="active site" evidence="2">
    <location>
        <position position="56"/>
    </location>
</feature>
<dbReference type="EMBL" id="CP002691">
    <property type="protein sequence ID" value="AEE54322.1"/>
    <property type="molecule type" value="Genomic_DNA"/>
</dbReference>
<dbReference type="AlphaFoldDB" id="F4KSH1"/>
<dbReference type="RefSeq" id="WP_013768839.1">
    <property type="nucleotide sequence ID" value="NC_015510.1"/>
</dbReference>
<dbReference type="Pfam" id="PF00849">
    <property type="entry name" value="PseudoU_synth_2"/>
    <property type="match status" value="1"/>
</dbReference>
<dbReference type="eggNOG" id="COG0564">
    <property type="taxonomic scope" value="Bacteria"/>
</dbReference>
<accession>F4KSH1</accession>
<comment type="similarity">
    <text evidence="1 3">Belongs to the pseudouridine synthase RluA family.</text>
</comment>
<dbReference type="KEGG" id="hhy:Halhy_6506"/>
<evidence type="ECO:0000256" key="3">
    <source>
        <dbReference type="RuleBase" id="RU362028"/>
    </source>
</evidence>
<evidence type="ECO:0000313" key="5">
    <source>
        <dbReference type="EMBL" id="AEE54322.1"/>
    </source>
</evidence>
<proteinExistence type="inferred from homology"/>
<dbReference type="Gene3D" id="3.30.2350.10">
    <property type="entry name" value="Pseudouridine synthase"/>
    <property type="match status" value="1"/>
</dbReference>
<dbReference type="InterPro" id="IPR006145">
    <property type="entry name" value="PsdUridine_synth_RsuA/RluA"/>
</dbReference>
<dbReference type="SUPFAM" id="SSF55120">
    <property type="entry name" value="Pseudouridine synthase"/>
    <property type="match status" value="1"/>
</dbReference>
<dbReference type="PROSITE" id="PS01129">
    <property type="entry name" value="PSI_RLU"/>
    <property type="match status" value="1"/>
</dbReference>
<evidence type="ECO:0000313" key="6">
    <source>
        <dbReference type="Proteomes" id="UP000008461"/>
    </source>
</evidence>
<dbReference type="InterPro" id="IPR020103">
    <property type="entry name" value="PsdUridine_synth_cat_dom_sf"/>
</dbReference>
<comment type="function">
    <text evidence="3">Responsible for synthesis of pseudouridine from uracil.</text>
</comment>
<reference evidence="5 6" key="1">
    <citation type="journal article" date="2011" name="Stand. Genomic Sci.">
        <title>Complete genome sequence of Haliscomenobacter hydrossis type strain (O).</title>
        <authorList>
            <consortium name="US DOE Joint Genome Institute (JGI-PGF)"/>
            <person name="Daligault H."/>
            <person name="Lapidus A."/>
            <person name="Zeytun A."/>
            <person name="Nolan M."/>
            <person name="Lucas S."/>
            <person name="Del Rio T.G."/>
            <person name="Tice H."/>
            <person name="Cheng J.F."/>
            <person name="Tapia R."/>
            <person name="Han C."/>
            <person name="Goodwin L."/>
            <person name="Pitluck S."/>
            <person name="Liolios K."/>
            <person name="Pagani I."/>
            <person name="Ivanova N."/>
            <person name="Huntemann M."/>
            <person name="Mavromatis K."/>
            <person name="Mikhailova N."/>
            <person name="Pati A."/>
            <person name="Chen A."/>
            <person name="Palaniappan K."/>
            <person name="Land M."/>
            <person name="Hauser L."/>
            <person name="Brambilla E.M."/>
            <person name="Rohde M."/>
            <person name="Verbarg S."/>
            <person name="Goker M."/>
            <person name="Bristow J."/>
            <person name="Eisen J.A."/>
            <person name="Markowitz V."/>
            <person name="Hugenholtz P."/>
            <person name="Kyrpides N.C."/>
            <person name="Klenk H.P."/>
            <person name="Woyke T."/>
        </authorList>
    </citation>
    <scope>NUCLEOTIDE SEQUENCE [LARGE SCALE GENOMIC DNA]</scope>
    <source>
        <strain evidence="6">ATCC 27775 / DSM 1100 / LMG 10767 / O</strain>
    </source>
</reference>
<dbReference type="PANTHER" id="PTHR21600:SF89">
    <property type="entry name" value="RIBOSOMAL LARGE SUBUNIT PSEUDOURIDINE SYNTHASE A"/>
    <property type="match status" value="1"/>
</dbReference>
<keyword evidence="6" id="KW-1185">Reference proteome</keyword>
<dbReference type="GO" id="GO:0000455">
    <property type="term" value="P:enzyme-directed rRNA pseudouridine synthesis"/>
    <property type="evidence" value="ECO:0007669"/>
    <property type="project" value="TreeGrafter"/>
</dbReference>
<gene>
    <name evidence="5" type="ordered locus">Halhy_6506</name>
</gene>
<dbReference type="PANTHER" id="PTHR21600">
    <property type="entry name" value="MITOCHONDRIAL RNA PSEUDOURIDINE SYNTHASE"/>
    <property type="match status" value="1"/>
</dbReference>
<dbReference type="OrthoDB" id="9796412at2"/>
<evidence type="ECO:0000256" key="1">
    <source>
        <dbReference type="ARBA" id="ARBA00010876"/>
    </source>
</evidence>
<keyword evidence="3" id="KW-0413">Isomerase</keyword>
<organism evidence="5 6">
    <name type="scientific">Haliscomenobacter hydrossis (strain ATCC 27775 / DSM 1100 / LMG 10767 / O)</name>
    <dbReference type="NCBI Taxonomy" id="760192"/>
    <lineage>
        <taxon>Bacteria</taxon>
        <taxon>Pseudomonadati</taxon>
        <taxon>Bacteroidota</taxon>
        <taxon>Saprospiria</taxon>
        <taxon>Saprospirales</taxon>
        <taxon>Haliscomenobacteraceae</taxon>
        <taxon>Haliscomenobacter</taxon>
    </lineage>
</organism>
<dbReference type="InterPro" id="IPR006225">
    <property type="entry name" value="PsdUridine_synth_RluC/D"/>
</dbReference>